<dbReference type="EMBL" id="JASBNA010000020">
    <property type="protein sequence ID" value="KAK7685536.1"/>
    <property type="molecule type" value="Genomic_DNA"/>
</dbReference>
<evidence type="ECO:0000313" key="2">
    <source>
        <dbReference type="Proteomes" id="UP001385951"/>
    </source>
</evidence>
<evidence type="ECO:0000313" key="1">
    <source>
        <dbReference type="EMBL" id="KAK7685536.1"/>
    </source>
</evidence>
<organism evidence="1 2">
    <name type="scientific">Cerrena zonata</name>
    <dbReference type="NCBI Taxonomy" id="2478898"/>
    <lineage>
        <taxon>Eukaryota</taxon>
        <taxon>Fungi</taxon>
        <taxon>Dikarya</taxon>
        <taxon>Basidiomycota</taxon>
        <taxon>Agaricomycotina</taxon>
        <taxon>Agaricomycetes</taxon>
        <taxon>Polyporales</taxon>
        <taxon>Cerrenaceae</taxon>
        <taxon>Cerrena</taxon>
    </lineage>
</organism>
<name>A0AAW0FXA8_9APHY</name>
<proteinExistence type="predicted"/>
<reference evidence="1 2" key="1">
    <citation type="submission" date="2022-09" db="EMBL/GenBank/DDBJ databases">
        <authorList>
            <person name="Palmer J.M."/>
        </authorList>
    </citation>
    <scope>NUCLEOTIDE SEQUENCE [LARGE SCALE GENOMIC DNA]</scope>
    <source>
        <strain evidence="1 2">DSM 7382</strain>
    </source>
</reference>
<comment type="caution">
    <text evidence="1">The sequence shown here is derived from an EMBL/GenBank/DDBJ whole genome shotgun (WGS) entry which is preliminary data.</text>
</comment>
<keyword evidence="2" id="KW-1185">Reference proteome</keyword>
<accession>A0AAW0FXA8</accession>
<gene>
    <name evidence="1" type="ORF">QCA50_011403</name>
</gene>
<dbReference type="AlphaFoldDB" id="A0AAW0FXA8"/>
<sequence length="77" mass="8416">MNVMDSVQEIDLKRHNVNVGNALKKILTGAKTLASATVRLTNSSLLPTTRHARLVRKVSKVATGETIAIDEIEYLEA</sequence>
<dbReference type="Proteomes" id="UP001385951">
    <property type="component" value="Unassembled WGS sequence"/>
</dbReference>
<protein>
    <submittedName>
        <fullName evidence="1">Uncharacterized protein</fullName>
    </submittedName>
</protein>